<dbReference type="Proteomes" id="UP001147695">
    <property type="component" value="Unassembled WGS sequence"/>
</dbReference>
<dbReference type="GO" id="GO:0008270">
    <property type="term" value="F:zinc ion binding"/>
    <property type="evidence" value="ECO:0007669"/>
    <property type="project" value="InterPro"/>
</dbReference>
<feature type="region of interest" description="Disordered" evidence="5">
    <location>
        <begin position="80"/>
        <end position="102"/>
    </location>
</feature>
<keyword evidence="1" id="KW-0805">Transcription regulation</keyword>
<keyword evidence="2" id="KW-0238">DNA-binding</keyword>
<protein>
    <recommendedName>
        <fullName evidence="6">Xylanolytic transcriptional activator regulatory domain-containing protein</fullName>
    </recommendedName>
</protein>
<dbReference type="Gene3D" id="4.10.240.10">
    <property type="entry name" value="Zn(2)-C6 fungal-type DNA-binding domain"/>
    <property type="match status" value="1"/>
</dbReference>
<evidence type="ECO:0000256" key="3">
    <source>
        <dbReference type="ARBA" id="ARBA00023163"/>
    </source>
</evidence>
<dbReference type="EMBL" id="JAPZBQ010000002">
    <property type="protein sequence ID" value="KAJ5345723.1"/>
    <property type="molecule type" value="Genomic_DNA"/>
</dbReference>
<evidence type="ECO:0000256" key="2">
    <source>
        <dbReference type="ARBA" id="ARBA00023125"/>
    </source>
</evidence>
<gene>
    <name evidence="7" type="ORF">N7452_003727</name>
</gene>
<evidence type="ECO:0000259" key="6">
    <source>
        <dbReference type="SMART" id="SM00906"/>
    </source>
</evidence>
<keyword evidence="3" id="KW-0804">Transcription</keyword>
<dbReference type="AlphaFoldDB" id="A0A9W9QX52"/>
<dbReference type="PANTHER" id="PTHR46910:SF5">
    <property type="entry name" value="ZN(II)2CYS6 TRANSCRIPTION FACTOR (EUROFUNG)"/>
    <property type="match status" value="1"/>
</dbReference>
<evidence type="ECO:0000313" key="7">
    <source>
        <dbReference type="EMBL" id="KAJ5345723.1"/>
    </source>
</evidence>
<proteinExistence type="predicted"/>
<dbReference type="GO" id="GO:0000981">
    <property type="term" value="F:DNA-binding transcription factor activity, RNA polymerase II-specific"/>
    <property type="evidence" value="ECO:0007669"/>
    <property type="project" value="InterPro"/>
</dbReference>
<dbReference type="InterPro" id="IPR007219">
    <property type="entry name" value="XnlR_reg_dom"/>
</dbReference>
<dbReference type="InterPro" id="IPR050987">
    <property type="entry name" value="AtrR-like"/>
</dbReference>
<evidence type="ECO:0000313" key="8">
    <source>
        <dbReference type="Proteomes" id="UP001147695"/>
    </source>
</evidence>
<dbReference type="GO" id="GO:0003677">
    <property type="term" value="F:DNA binding"/>
    <property type="evidence" value="ECO:0007669"/>
    <property type="project" value="UniProtKB-KW"/>
</dbReference>
<organism evidence="7 8">
    <name type="scientific">Penicillium brevicompactum</name>
    <dbReference type="NCBI Taxonomy" id="5074"/>
    <lineage>
        <taxon>Eukaryota</taxon>
        <taxon>Fungi</taxon>
        <taxon>Dikarya</taxon>
        <taxon>Ascomycota</taxon>
        <taxon>Pezizomycotina</taxon>
        <taxon>Eurotiomycetes</taxon>
        <taxon>Eurotiomycetidae</taxon>
        <taxon>Eurotiales</taxon>
        <taxon>Aspergillaceae</taxon>
        <taxon>Penicillium</taxon>
    </lineage>
</organism>
<comment type="caution">
    <text evidence="7">The sequence shown here is derived from an EMBL/GenBank/DDBJ whole genome shotgun (WGS) entry which is preliminary data.</text>
</comment>
<evidence type="ECO:0000256" key="4">
    <source>
        <dbReference type="ARBA" id="ARBA00023242"/>
    </source>
</evidence>
<sequence>MDQEIPEDPKSNKRQKISTVPKAIRCDRNIPCSNCEMTKIACQPADPVEKRPNTVQINDLQNHVNALESRLQILEANPNTRHHTSQHLAKRQHPSVPQADQSVVSISETPYSLYEGESSFTSQSLGAREAAQSLANPNRPQTGSNLNVAFNSLNGLLQPNQTTRQGDESRSYDPVQIPLALPAELVIALLRRFQEEKPLFLSSYPINNLRLVERLCQKVYFPTRDVSAGDVAAMHGVLYWLIREYTYRNDAFCKKFDLKTHFKNCKSRFEADIKNHDVIAVPSFENVIALAMGILKAQDEANPLMGCHLISTAVRHCQMLGYHRESAYKNPKDEDASNKRRIFWTIYVFDKTMSLLLGRASYLQDFDMDVKTPAASSDPAVSPWDEAFYWMIKLAEVQGNTYNKLYSPAAIKHSSQERLNDINNLKAAIEECRHGRDNIEFTKANQQMIFEISSKTWELLYYSVLTSILRASTSTDDSEIGPECFRAARKCLLSHLECFPSYNESGLFSVADYANWVQSYSSFTPFIVIFLHSIAASSMEDVKLLEEIVKTLQQTRGVSSASERMYNICANFVAVSRDLVEAQKSCVGKYDEQRDALELFNDSQYGHLFFSDSQQEDPGFDVTAYLTHPEVQSMSAVLEGWDSGQQSTMEVLGVDLGNSS</sequence>
<evidence type="ECO:0000256" key="5">
    <source>
        <dbReference type="SAM" id="MobiDB-lite"/>
    </source>
</evidence>
<accession>A0A9W9QX52</accession>
<feature type="domain" description="Xylanolytic transcriptional activator regulatory" evidence="6">
    <location>
        <begin position="306"/>
        <end position="379"/>
    </location>
</feature>
<dbReference type="SMART" id="SM00906">
    <property type="entry name" value="Fungal_trans"/>
    <property type="match status" value="1"/>
</dbReference>
<dbReference type="PANTHER" id="PTHR46910">
    <property type="entry name" value="TRANSCRIPTION FACTOR PDR1"/>
    <property type="match status" value="1"/>
</dbReference>
<dbReference type="GO" id="GO:0006351">
    <property type="term" value="P:DNA-templated transcription"/>
    <property type="evidence" value="ECO:0007669"/>
    <property type="project" value="InterPro"/>
</dbReference>
<keyword evidence="4" id="KW-0539">Nucleus</keyword>
<feature type="compositionally biased region" description="Basic residues" evidence="5">
    <location>
        <begin position="80"/>
        <end position="93"/>
    </location>
</feature>
<dbReference type="CDD" id="cd12148">
    <property type="entry name" value="fungal_TF_MHR"/>
    <property type="match status" value="1"/>
</dbReference>
<dbReference type="Pfam" id="PF04082">
    <property type="entry name" value="Fungal_trans"/>
    <property type="match status" value="1"/>
</dbReference>
<evidence type="ECO:0000256" key="1">
    <source>
        <dbReference type="ARBA" id="ARBA00023015"/>
    </source>
</evidence>
<reference evidence="7" key="1">
    <citation type="submission" date="2022-12" db="EMBL/GenBank/DDBJ databases">
        <authorList>
            <person name="Petersen C."/>
        </authorList>
    </citation>
    <scope>NUCLEOTIDE SEQUENCE</scope>
    <source>
        <strain evidence="7">IBT 35673</strain>
    </source>
</reference>
<reference evidence="7" key="2">
    <citation type="journal article" date="2023" name="IMA Fungus">
        <title>Comparative genomic study of the Penicillium genus elucidates a diverse pangenome and 15 lateral gene transfer events.</title>
        <authorList>
            <person name="Petersen C."/>
            <person name="Sorensen T."/>
            <person name="Nielsen M.R."/>
            <person name="Sondergaard T.E."/>
            <person name="Sorensen J.L."/>
            <person name="Fitzpatrick D.A."/>
            <person name="Frisvad J.C."/>
            <person name="Nielsen K.L."/>
        </authorList>
    </citation>
    <scope>NUCLEOTIDE SEQUENCE</scope>
    <source>
        <strain evidence="7">IBT 35673</strain>
    </source>
</reference>
<dbReference type="InterPro" id="IPR036864">
    <property type="entry name" value="Zn2-C6_fun-type_DNA-bd_sf"/>
</dbReference>
<name>A0A9W9QX52_PENBR</name>